<accession>A0A6B3SZ64</accession>
<dbReference type="RefSeq" id="WP_163968321.1">
    <property type="nucleotide sequence ID" value="NZ_JAAIVB010000079.1"/>
</dbReference>
<feature type="coiled-coil region" evidence="1">
    <location>
        <begin position="225"/>
        <end position="259"/>
    </location>
</feature>
<evidence type="ECO:0000256" key="3">
    <source>
        <dbReference type="SAM" id="Phobius"/>
    </source>
</evidence>
<evidence type="ECO:0000259" key="4">
    <source>
        <dbReference type="Pfam" id="PF25800"/>
    </source>
</evidence>
<dbReference type="InterPro" id="IPR057840">
    <property type="entry name" value="FimV_N"/>
</dbReference>
<evidence type="ECO:0000256" key="2">
    <source>
        <dbReference type="SAM" id="MobiDB-lite"/>
    </source>
</evidence>
<keyword evidence="3" id="KW-0812">Transmembrane</keyword>
<reference evidence="5 6" key="1">
    <citation type="submission" date="2020-02" db="EMBL/GenBank/DDBJ databases">
        <authorList>
            <person name="Kim M.K."/>
        </authorList>
    </citation>
    <scope>NUCLEOTIDE SEQUENCE [LARGE SCALE GENOMIC DNA]</scope>
    <source>
        <strain evidence="5 6">17J57-3</strain>
    </source>
</reference>
<name>A0A6B3SZ64_9BURK</name>
<feature type="compositionally biased region" description="Low complexity" evidence="2">
    <location>
        <begin position="183"/>
        <end position="203"/>
    </location>
</feature>
<keyword evidence="3" id="KW-0472">Membrane</keyword>
<feature type="compositionally biased region" description="Low complexity" evidence="2">
    <location>
        <begin position="624"/>
        <end position="639"/>
    </location>
</feature>
<dbReference type="Pfam" id="PF25800">
    <property type="entry name" value="FimV_N"/>
    <property type="match status" value="1"/>
</dbReference>
<evidence type="ECO:0000256" key="1">
    <source>
        <dbReference type="SAM" id="Coils"/>
    </source>
</evidence>
<sequence>MPFPIRSRVRPFRLHKIGVAVASLLLLCDARAVGLGNMTVSSALGQPLQAEIELLSTGAQDEGALLARIAGPDAFRQAGIDFHPLLPSLRFAIVARGDRRVIRVTSAQPVNEPFVDMLLELRSADGRLMREYVFLLDPPADGVQAGSSSSVPNAGTASYTPAVPAGLGAAEKRLGGEQPPSRKATAVSPAAKKPAAAAQAGKPRLSLTDLSVAPGTSPVFAADDNAAMEKAVSEANDRVKALEQKVETLQKLLTATNSLLTEMQKRNELLKQTDADGTRSVAGAAASMTSSVAPSVAPSMTSSAASSAAPEKPTGAPLKVTTTLAQPHPAPGPAPAFSSSLPGDILLPSIAGLGVLGLGGLAAWILRRRRAGARRTEPATASAELATDGLPTLTDAGNSMFVPAFATTTSMQISADDPVAEADIYIAYGRDKQAEDILKDALRVRPENPAIHLKLLSIYASREERDSFQAQATELHARTHGEGEEWRQAAAMGLALDPGNPLYAAGAGETEIIDDHVLEFTSAQDDAAPADPAPAMDLDFAATLQNGATEAPAAADIPARQAVAEERPAPGIGPIDFDLELPSLEVSEVPHVPAAAASAPAPGIGPIDFDLGLPELPVIAAPSEDAPAAAEAGVASTTGSGHAADDGIATLNLDDFLAELALANDKKNQ</sequence>
<comment type="caution">
    <text evidence="5">The sequence shown here is derived from an EMBL/GenBank/DDBJ whole genome shotgun (WGS) entry which is preliminary data.</text>
</comment>
<evidence type="ECO:0000313" key="5">
    <source>
        <dbReference type="EMBL" id="NEX64392.1"/>
    </source>
</evidence>
<feature type="region of interest" description="Disordered" evidence="2">
    <location>
        <begin position="171"/>
        <end position="203"/>
    </location>
</feature>
<gene>
    <name evidence="5" type="ORF">G3574_25200</name>
</gene>
<feature type="domain" description="FimV N-terminal" evidence="4">
    <location>
        <begin position="33"/>
        <end position="139"/>
    </location>
</feature>
<proteinExistence type="predicted"/>
<keyword evidence="3" id="KW-1133">Transmembrane helix</keyword>
<feature type="transmembrane region" description="Helical" evidence="3">
    <location>
        <begin position="345"/>
        <end position="366"/>
    </location>
</feature>
<evidence type="ECO:0000313" key="6">
    <source>
        <dbReference type="Proteomes" id="UP000482155"/>
    </source>
</evidence>
<feature type="compositionally biased region" description="Low complexity" evidence="2">
    <location>
        <begin position="289"/>
        <end position="309"/>
    </location>
</feature>
<keyword evidence="1" id="KW-0175">Coiled coil</keyword>
<organism evidence="5 6">
    <name type="scientific">Noviherbaspirillum galbum</name>
    <dbReference type="NCBI Taxonomy" id="2709383"/>
    <lineage>
        <taxon>Bacteria</taxon>
        <taxon>Pseudomonadati</taxon>
        <taxon>Pseudomonadota</taxon>
        <taxon>Betaproteobacteria</taxon>
        <taxon>Burkholderiales</taxon>
        <taxon>Oxalobacteraceae</taxon>
        <taxon>Noviherbaspirillum</taxon>
    </lineage>
</organism>
<feature type="region of interest" description="Disordered" evidence="2">
    <location>
        <begin position="289"/>
        <end position="317"/>
    </location>
</feature>
<dbReference type="AlphaFoldDB" id="A0A6B3SZ64"/>
<feature type="region of interest" description="Disordered" evidence="2">
    <location>
        <begin position="624"/>
        <end position="646"/>
    </location>
</feature>
<dbReference type="Proteomes" id="UP000482155">
    <property type="component" value="Unassembled WGS sequence"/>
</dbReference>
<dbReference type="EMBL" id="JAAIVB010000079">
    <property type="protein sequence ID" value="NEX64392.1"/>
    <property type="molecule type" value="Genomic_DNA"/>
</dbReference>
<protein>
    <recommendedName>
        <fullName evidence="4">FimV N-terminal domain-containing protein</fullName>
    </recommendedName>
</protein>
<keyword evidence="6" id="KW-1185">Reference proteome</keyword>